<reference evidence="2 3" key="1">
    <citation type="journal article" name="Sci. Rep.">
        <title>Genome-scale phylogenetic analyses confirm Olpidium as the closest living zoosporic fungus to the non-flagellated, terrestrial fungi.</title>
        <authorList>
            <person name="Chang Y."/>
            <person name="Rochon D."/>
            <person name="Sekimoto S."/>
            <person name="Wang Y."/>
            <person name="Chovatia M."/>
            <person name="Sandor L."/>
            <person name="Salamov A."/>
            <person name="Grigoriev I.V."/>
            <person name="Stajich J.E."/>
            <person name="Spatafora J.W."/>
        </authorList>
    </citation>
    <scope>NUCLEOTIDE SEQUENCE [LARGE SCALE GENOMIC DNA]</scope>
    <source>
        <strain evidence="2">S191</strain>
    </source>
</reference>
<dbReference type="Proteomes" id="UP000673691">
    <property type="component" value="Unassembled WGS sequence"/>
</dbReference>
<sequence length="275" mass="30294">MLSVPNILERISLRPGWDATLRGYTSNSYPSVAAVDSVRTEEAEKLQRTVKTLYSEEDLAKSGPNEEEGGSQRFEALKSVLLELLLSTLRADASPRNTRYLLHLLNVYVVEEVSHCPAVVGVVIGVVRDKILALSASCPEVCMTAFCLLADFVDLYDYVMRESKVTRESFRFRGSNTQARSAPSLFSAQALRQGPGHILVRLCQRPAATQPRGAPVAARYCGDGMHPAVGDRRQLDPERRGLPKRRPPDALPRNMHKRAPRKRGGAAGRGGEEEA</sequence>
<evidence type="ECO:0000313" key="3">
    <source>
        <dbReference type="Proteomes" id="UP000673691"/>
    </source>
</evidence>
<evidence type="ECO:0000313" key="2">
    <source>
        <dbReference type="EMBL" id="KAG5456088.1"/>
    </source>
</evidence>
<comment type="caution">
    <text evidence="2">The sequence shown here is derived from an EMBL/GenBank/DDBJ whole genome shotgun (WGS) entry which is preliminary data.</text>
</comment>
<proteinExistence type="predicted"/>
<gene>
    <name evidence="2" type="ORF">BJ554DRAFT_4268</name>
</gene>
<dbReference type="AlphaFoldDB" id="A0A8H7ZMC3"/>
<name>A0A8H7ZMC3_9FUNG</name>
<evidence type="ECO:0000256" key="1">
    <source>
        <dbReference type="SAM" id="MobiDB-lite"/>
    </source>
</evidence>
<keyword evidence="3" id="KW-1185">Reference proteome</keyword>
<organism evidence="2 3">
    <name type="scientific">Olpidium bornovanus</name>
    <dbReference type="NCBI Taxonomy" id="278681"/>
    <lineage>
        <taxon>Eukaryota</taxon>
        <taxon>Fungi</taxon>
        <taxon>Fungi incertae sedis</taxon>
        <taxon>Olpidiomycota</taxon>
        <taxon>Olpidiomycotina</taxon>
        <taxon>Olpidiomycetes</taxon>
        <taxon>Olpidiales</taxon>
        <taxon>Olpidiaceae</taxon>
        <taxon>Olpidium</taxon>
    </lineage>
</organism>
<protein>
    <submittedName>
        <fullName evidence="2">Uncharacterized protein</fullName>
    </submittedName>
</protein>
<feature type="compositionally biased region" description="Basic residues" evidence="1">
    <location>
        <begin position="254"/>
        <end position="264"/>
    </location>
</feature>
<dbReference type="EMBL" id="JAEFCI010012310">
    <property type="protein sequence ID" value="KAG5456088.1"/>
    <property type="molecule type" value="Genomic_DNA"/>
</dbReference>
<feature type="compositionally biased region" description="Basic and acidic residues" evidence="1">
    <location>
        <begin position="229"/>
        <end position="241"/>
    </location>
</feature>
<feature type="region of interest" description="Disordered" evidence="1">
    <location>
        <begin position="225"/>
        <end position="275"/>
    </location>
</feature>
<dbReference type="OrthoDB" id="1749473at2759"/>
<accession>A0A8H7ZMC3</accession>